<dbReference type="RefSeq" id="WP_119704558.1">
    <property type="nucleotide sequence ID" value="NZ_JBHSOI010000002.1"/>
</dbReference>
<keyword evidence="2" id="KW-1185">Reference proteome</keyword>
<dbReference type="Proteomes" id="UP000265581">
    <property type="component" value="Unassembled WGS sequence"/>
</dbReference>
<sequence>MFDVSLLIERQLNALDADQVVALHEGLDDTVRYHLLLPVENSSTLLMSSMGALGGQVVPISEPGAIADVQESIDRAGQDELTASAALLSDRGQEVTATMTEDDPIEALLALVRSTSSSEVIILTEPHVVKEFLHIDWTSRAQRKLDVPSVHLLEHVPFDAQR</sequence>
<dbReference type="InterPro" id="IPR014729">
    <property type="entry name" value="Rossmann-like_a/b/a_fold"/>
</dbReference>
<proteinExistence type="predicted"/>
<dbReference type="EMBL" id="QUBR01000002">
    <property type="protein sequence ID" value="REK69961.1"/>
    <property type="molecule type" value="Genomic_DNA"/>
</dbReference>
<dbReference type="AlphaFoldDB" id="A0A371P234"/>
<dbReference type="SUPFAM" id="SSF52402">
    <property type="entry name" value="Adenine nucleotide alpha hydrolases-like"/>
    <property type="match status" value="1"/>
</dbReference>
<reference evidence="1 2" key="1">
    <citation type="submission" date="2018-08" db="EMBL/GenBank/DDBJ databases">
        <title>Aeromicrobium sp. M2KJ-4, whole genome shotgun sequence.</title>
        <authorList>
            <person name="Tuo L."/>
        </authorList>
    </citation>
    <scope>NUCLEOTIDE SEQUENCE [LARGE SCALE GENOMIC DNA]</scope>
    <source>
        <strain evidence="1 2">M2KJ-4</strain>
    </source>
</reference>
<organism evidence="1 2">
    <name type="scientific">Aeromicrobium endophyticum</name>
    <dbReference type="NCBI Taxonomy" id="2292704"/>
    <lineage>
        <taxon>Bacteria</taxon>
        <taxon>Bacillati</taxon>
        <taxon>Actinomycetota</taxon>
        <taxon>Actinomycetes</taxon>
        <taxon>Propionibacteriales</taxon>
        <taxon>Nocardioidaceae</taxon>
        <taxon>Aeromicrobium</taxon>
    </lineage>
</organism>
<comment type="caution">
    <text evidence="1">The sequence shown here is derived from an EMBL/GenBank/DDBJ whole genome shotgun (WGS) entry which is preliminary data.</text>
</comment>
<gene>
    <name evidence="1" type="ORF">DX116_12285</name>
</gene>
<accession>A0A371P234</accession>
<name>A0A371P234_9ACTN</name>
<evidence type="ECO:0000313" key="1">
    <source>
        <dbReference type="EMBL" id="REK69961.1"/>
    </source>
</evidence>
<dbReference type="Gene3D" id="3.40.50.620">
    <property type="entry name" value="HUPs"/>
    <property type="match status" value="1"/>
</dbReference>
<dbReference type="OrthoDB" id="3825223at2"/>
<protein>
    <recommendedName>
        <fullName evidence="3">Indole-3-glycerol phosphate synthase</fullName>
    </recommendedName>
</protein>
<evidence type="ECO:0008006" key="3">
    <source>
        <dbReference type="Google" id="ProtNLM"/>
    </source>
</evidence>
<evidence type="ECO:0000313" key="2">
    <source>
        <dbReference type="Proteomes" id="UP000265581"/>
    </source>
</evidence>